<comment type="caution">
    <text evidence="4">The sequence shown here is derived from an EMBL/GenBank/DDBJ whole genome shotgun (WGS) entry which is preliminary data.</text>
</comment>
<accession>A0A0N0UNC6</accession>
<dbReference type="Proteomes" id="UP000183071">
    <property type="component" value="Unassembled WGS sequence"/>
</dbReference>
<dbReference type="GO" id="GO:0016757">
    <property type="term" value="F:glycosyltransferase activity"/>
    <property type="evidence" value="ECO:0007669"/>
    <property type="project" value="InterPro"/>
</dbReference>
<feature type="domain" description="Glycosyltransferase subfamily 4-like N-terminal" evidence="3">
    <location>
        <begin position="16"/>
        <end position="172"/>
    </location>
</feature>
<evidence type="ECO:0000259" key="3">
    <source>
        <dbReference type="Pfam" id="PF13439"/>
    </source>
</evidence>
<gene>
    <name evidence="4" type="ORF">I602_834</name>
    <name evidence="5" type="ORF">SAMN05444353_0945</name>
</gene>
<proteinExistence type="predicted"/>
<reference evidence="5 7" key="2">
    <citation type="submission" date="2016-10" db="EMBL/GenBank/DDBJ databases">
        <authorList>
            <person name="Varghese N."/>
            <person name="Submissions S."/>
        </authorList>
    </citation>
    <scope>NUCLEOTIDE SEQUENCE [LARGE SCALE GENOMIC DNA]</scope>
    <source>
        <strain evidence="5 7">DSW-5</strain>
    </source>
</reference>
<keyword evidence="7" id="KW-1185">Reference proteome</keyword>
<dbReference type="Proteomes" id="UP000037716">
    <property type="component" value="Unassembled WGS sequence"/>
</dbReference>
<protein>
    <submittedName>
        <fullName evidence="4 5">Glycosyltransferase</fullName>
    </submittedName>
</protein>
<keyword evidence="1 4" id="KW-0808">Transferase</keyword>
<reference evidence="4 6" key="1">
    <citation type="submission" date="2015-07" db="EMBL/GenBank/DDBJ databases">
        <title>Genome of Polaribacter dokdonenesis DSW-5, isolated from seawater off Dokdo in Korea.</title>
        <authorList>
            <person name="Yoon K."/>
            <person name="Song J.Y."/>
            <person name="Kim J.F."/>
        </authorList>
    </citation>
    <scope>NUCLEOTIDE SEQUENCE [LARGE SCALE GENOMIC DNA]</scope>
    <source>
        <strain evidence="4 6">DSW-5</strain>
    </source>
</reference>
<dbReference type="InterPro" id="IPR001296">
    <property type="entry name" value="Glyco_trans_1"/>
</dbReference>
<dbReference type="STRING" id="1300348.I602_834"/>
<evidence type="ECO:0000256" key="1">
    <source>
        <dbReference type="ARBA" id="ARBA00022679"/>
    </source>
</evidence>
<organism evidence="4 6">
    <name type="scientific">Polaribacter dokdonensis DSW-5</name>
    <dbReference type="NCBI Taxonomy" id="1300348"/>
    <lineage>
        <taxon>Bacteria</taxon>
        <taxon>Pseudomonadati</taxon>
        <taxon>Bacteroidota</taxon>
        <taxon>Flavobacteriia</taxon>
        <taxon>Flavobacteriales</taxon>
        <taxon>Flavobacteriaceae</taxon>
    </lineage>
</organism>
<dbReference type="EMBL" id="LGBR01000001">
    <property type="protein sequence ID" value="KOY51274.1"/>
    <property type="molecule type" value="Genomic_DNA"/>
</dbReference>
<feature type="domain" description="Glycosyl transferase family 1" evidence="2">
    <location>
        <begin position="179"/>
        <end position="340"/>
    </location>
</feature>
<dbReference type="Pfam" id="PF00534">
    <property type="entry name" value="Glycos_transf_1"/>
    <property type="match status" value="1"/>
</dbReference>
<evidence type="ECO:0000259" key="2">
    <source>
        <dbReference type="Pfam" id="PF00534"/>
    </source>
</evidence>
<dbReference type="PANTHER" id="PTHR46401">
    <property type="entry name" value="GLYCOSYLTRANSFERASE WBBK-RELATED"/>
    <property type="match status" value="1"/>
</dbReference>
<dbReference type="Pfam" id="PF13439">
    <property type="entry name" value="Glyco_transf_4"/>
    <property type="match status" value="1"/>
</dbReference>
<dbReference type="EMBL" id="FNUE01000001">
    <property type="protein sequence ID" value="SEE14908.1"/>
    <property type="molecule type" value="Genomic_DNA"/>
</dbReference>
<sequence>MVNIIHVLEDFSLSSGGLRTVVKKLNEKLLGNGLNSKIVSTRSEVEDDIILVNGGSIPWRYSSNLTKELDQLNNNKKIDLIHIHGVWMYPQYATAKYALKNNIPYIITCHGMLEPWLWTKGKFKKEQYFKHVVYKYFERANYLHAITPLEANELSKLFPKSKIKTIPNLISLNASVVENNNFNDKYILYLGRLDEKKGIDILINAFAKLNDKQIRLKIAGGFNDYKNELIKIAKDLNILERIDFVGLVKGLEKEKLYKEAFVFVAPSHSEVIGMVNLEAAKYHTPVITTYQTGLLKEWNNNGGVLINLSENNLYSELSKAVNWSIKERNLRGQKLRNFIEKEYSWNTKIKDWIHFYKTIKNEKN</sequence>
<evidence type="ECO:0000313" key="7">
    <source>
        <dbReference type="Proteomes" id="UP000183071"/>
    </source>
</evidence>
<dbReference type="Gene3D" id="3.40.50.2000">
    <property type="entry name" value="Glycogen Phosphorylase B"/>
    <property type="match status" value="2"/>
</dbReference>
<dbReference type="SUPFAM" id="SSF53756">
    <property type="entry name" value="UDP-Glycosyltransferase/glycogen phosphorylase"/>
    <property type="match status" value="1"/>
</dbReference>
<evidence type="ECO:0000313" key="6">
    <source>
        <dbReference type="Proteomes" id="UP000037716"/>
    </source>
</evidence>
<dbReference type="InterPro" id="IPR028098">
    <property type="entry name" value="Glyco_trans_4-like_N"/>
</dbReference>
<name>A0A0N0UNC6_9FLAO</name>
<evidence type="ECO:0000313" key="5">
    <source>
        <dbReference type="EMBL" id="SEE14908.1"/>
    </source>
</evidence>
<dbReference type="AlphaFoldDB" id="A0A0N0UNC6"/>
<dbReference type="PATRIC" id="fig|1300348.6.peg.833"/>
<dbReference type="PANTHER" id="PTHR46401:SF2">
    <property type="entry name" value="GLYCOSYLTRANSFERASE WBBK-RELATED"/>
    <property type="match status" value="1"/>
</dbReference>
<dbReference type="RefSeq" id="WP_053973476.1">
    <property type="nucleotide sequence ID" value="NZ_FNUE01000001.1"/>
</dbReference>
<evidence type="ECO:0000313" key="4">
    <source>
        <dbReference type="EMBL" id="KOY51274.1"/>
    </source>
</evidence>